<sequence>MGYNPSPRQSTTSGAPGKLLNEPTTVPRGPVAATAIMSPHQAPAAAYPPHVPYYYHPTTRTKETTHALPPPPPAPPAYVSPPSPQPQHMPQPPPSHWPPTQPTGSPGQVARRTHWTPAYHSPIRLSPMGAQPTPLQQQHHQQPPPPPLPSRQLYTFRPPMVSPVVPAKRRPAESPPTPHHHHQPTPEPVYRRAALNLPDPVSMPMPVPTGGKGLGSKRPLQLAPAQTANQGGIHAPYRSVRPKPRPSPPVASPTVTTITTTTAPTAIARSGSSIPPRTIAARPLKPVPATRTAPAHTPNPPPSTAPWPAAVSSLKTTATTTTTAPVGSATSSARPRSNKFSIDFLLRKEVAVPADSFRARPRPPPPPPAAAPIMSSLSSTAVAPAVPASSRTQRSPPPPSPTSSSFPQRPPSLLPVAVSATLQKVDPLIPTKLATAQVPPPASSSGVPTPTPPTPRITLQFDSSTAVPNPATAPTTSSSNTFKSFADISSSSNASFHFSIQSTFKVPPQPSALRPPTLALESTSPSTPTLVSTYTPSIPQTHAQSPISRGDPVASRLIGLTGSRWSNPMTPSSPITTFQPSFSLSASSSSSLSAKRVKLDITNSSPETDRFGDFNIDQQLEDIADFLEKDVDLLSSVRTSK</sequence>
<protein>
    <submittedName>
        <fullName evidence="2">Uncharacterized protein</fullName>
    </submittedName>
</protein>
<organism evidence="2 3">
    <name type="scientific">Dimargaris cristalligena</name>
    <dbReference type="NCBI Taxonomy" id="215637"/>
    <lineage>
        <taxon>Eukaryota</taxon>
        <taxon>Fungi</taxon>
        <taxon>Fungi incertae sedis</taxon>
        <taxon>Zoopagomycota</taxon>
        <taxon>Kickxellomycotina</taxon>
        <taxon>Dimargaritomycetes</taxon>
        <taxon>Dimargaritales</taxon>
        <taxon>Dimargaritaceae</taxon>
        <taxon>Dimargaris</taxon>
    </lineage>
</organism>
<feature type="region of interest" description="Disordered" evidence="1">
    <location>
        <begin position="1"/>
        <end position="341"/>
    </location>
</feature>
<feature type="compositionally biased region" description="Low complexity" evidence="1">
    <location>
        <begin position="463"/>
        <end position="480"/>
    </location>
</feature>
<evidence type="ECO:0000256" key="1">
    <source>
        <dbReference type="SAM" id="MobiDB-lite"/>
    </source>
</evidence>
<dbReference type="AlphaFoldDB" id="A0A4P9ZXP4"/>
<feature type="compositionally biased region" description="Low complexity" evidence="1">
    <location>
        <begin position="131"/>
        <end position="141"/>
    </location>
</feature>
<feature type="region of interest" description="Disordered" evidence="1">
    <location>
        <begin position="507"/>
        <end position="552"/>
    </location>
</feature>
<feature type="compositionally biased region" description="Low complexity" evidence="1">
    <location>
        <begin position="371"/>
        <end position="394"/>
    </location>
</feature>
<feature type="compositionally biased region" description="Low complexity" evidence="1">
    <location>
        <begin position="39"/>
        <end position="57"/>
    </location>
</feature>
<feature type="compositionally biased region" description="Low complexity" evidence="1">
    <location>
        <begin position="306"/>
        <end position="333"/>
    </location>
</feature>
<feature type="compositionally biased region" description="Polar residues" evidence="1">
    <location>
        <begin position="538"/>
        <end position="547"/>
    </location>
</feature>
<feature type="compositionally biased region" description="Polar residues" evidence="1">
    <location>
        <begin position="1"/>
        <end position="14"/>
    </location>
</feature>
<evidence type="ECO:0000313" key="2">
    <source>
        <dbReference type="EMBL" id="RKP38485.1"/>
    </source>
</evidence>
<feature type="region of interest" description="Disordered" evidence="1">
    <location>
        <begin position="431"/>
        <end position="480"/>
    </location>
</feature>
<feature type="compositionally biased region" description="Low complexity" evidence="1">
    <location>
        <begin position="252"/>
        <end position="270"/>
    </location>
</feature>
<reference evidence="3" key="1">
    <citation type="journal article" date="2018" name="Nat. Microbiol.">
        <title>Leveraging single-cell genomics to expand the fungal tree of life.</title>
        <authorList>
            <person name="Ahrendt S.R."/>
            <person name="Quandt C.A."/>
            <person name="Ciobanu D."/>
            <person name="Clum A."/>
            <person name="Salamov A."/>
            <person name="Andreopoulos B."/>
            <person name="Cheng J.F."/>
            <person name="Woyke T."/>
            <person name="Pelin A."/>
            <person name="Henrissat B."/>
            <person name="Reynolds N.K."/>
            <person name="Benny G.L."/>
            <person name="Smith M.E."/>
            <person name="James T.Y."/>
            <person name="Grigoriev I.V."/>
        </authorList>
    </citation>
    <scope>NUCLEOTIDE SEQUENCE [LARGE SCALE GENOMIC DNA]</scope>
    <source>
        <strain evidence="3">RSA 468</strain>
    </source>
</reference>
<evidence type="ECO:0000313" key="3">
    <source>
        <dbReference type="Proteomes" id="UP000268162"/>
    </source>
</evidence>
<gene>
    <name evidence="2" type="ORF">BJ085DRAFT_36636</name>
</gene>
<feature type="compositionally biased region" description="Pro residues" evidence="1">
    <location>
        <begin position="68"/>
        <end position="101"/>
    </location>
</feature>
<accession>A0A4P9ZXP4</accession>
<feature type="compositionally biased region" description="Low complexity" evidence="1">
    <location>
        <begin position="515"/>
        <end position="537"/>
    </location>
</feature>
<name>A0A4P9ZXP4_9FUNG</name>
<dbReference type="Proteomes" id="UP000268162">
    <property type="component" value="Unassembled WGS sequence"/>
</dbReference>
<dbReference type="EMBL" id="ML002362">
    <property type="protein sequence ID" value="RKP38485.1"/>
    <property type="molecule type" value="Genomic_DNA"/>
</dbReference>
<keyword evidence="3" id="KW-1185">Reference proteome</keyword>
<proteinExistence type="predicted"/>
<feature type="compositionally biased region" description="Low complexity" evidence="1">
    <location>
        <begin position="287"/>
        <end position="296"/>
    </location>
</feature>
<dbReference type="STRING" id="215637.A0A4P9ZXP4"/>
<feature type="region of interest" description="Disordered" evidence="1">
    <location>
        <begin position="354"/>
        <end position="418"/>
    </location>
</feature>